<dbReference type="HOGENOM" id="CLU_156019_0_0_1"/>
<evidence type="ECO:0000313" key="2">
    <source>
        <dbReference type="EMBL" id="CBX93953.1"/>
    </source>
</evidence>
<dbReference type="EMBL" id="FP929116">
    <property type="protein sequence ID" value="CBX93953.1"/>
    <property type="molecule type" value="Genomic_DNA"/>
</dbReference>
<reference evidence="3" key="1">
    <citation type="journal article" date="2011" name="Nat. Commun.">
        <title>Effector diversification within compartments of the Leptosphaeria maculans genome affected by Repeat-Induced Point mutations.</title>
        <authorList>
            <person name="Rouxel T."/>
            <person name="Grandaubert J."/>
            <person name="Hane J.K."/>
            <person name="Hoede C."/>
            <person name="van de Wouw A.P."/>
            <person name="Couloux A."/>
            <person name="Dominguez V."/>
            <person name="Anthouard V."/>
            <person name="Bally P."/>
            <person name="Bourras S."/>
            <person name="Cozijnsen A.J."/>
            <person name="Ciuffetti L.M."/>
            <person name="Degrave A."/>
            <person name="Dilmaghani A."/>
            <person name="Duret L."/>
            <person name="Fudal I."/>
            <person name="Goodwin S.B."/>
            <person name="Gout L."/>
            <person name="Glaser N."/>
            <person name="Linglin J."/>
            <person name="Kema G.H.J."/>
            <person name="Lapalu N."/>
            <person name="Lawrence C.B."/>
            <person name="May K."/>
            <person name="Meyer M."/>
            <person name="Ollivier B."/>
            <person name="Poulain J."/>
            <person name="Schoch C.L."/>
            <person name="Simon A."/>
            <person name="Spatafora J.W."/>
            <person name="Stachowiak A."/>
            <person name="Turgeon B.G."/>
            <person name="Tyler B.M."/>
            <person name="Vincent D."/>
            <person name="Weissenbach J."/>
            <person name="Amselem J."/>
            <person name="Quesneville H."/>
            <person name="Oliver R.P."/>
            <person name="Wincker P."/>
            <person name="Balesdent M.-H."/>
            <person name="Howlett B.J."/>
        </authorList>
    </citation>
    <scope>NUCLEOTIDE SEQUENCE [LARGE SCALE GENOMIC DNA]</scope>
    <source>
        <strain evidence="3">JN3 / isolate v23.1.3 / race Av1-4-5-6-7-8</strain>
    </source>
</reference>
<dbReference type="Proteomes" id="UP000002668">
    <property type="component" value="Genome"/>
</dbReference>
<feature type="compositionally biased region" description="Polar residues" evidence="1">
    <location>
        <begin position="59"/>
        <end position="72"/>
    </location>
</feature>
<evidence type="ECO:0000256" key="1">
    <source>
        <dbReference type="SAM" id="MobiDB-lite"/>
    </source>
</evidence>
<dbReference type="eggNOG" id="ENOG502T00V">
    <property type="taxonomic scope" value="Eukaryota"/>
</dbReference>
<dbReference type="GeneID" id="13283179"/>
<evidence type="ECO:0000313" key="3">
    <source>
        <dbReference type="Proteomes" id="UP000002668"/>
    </source>
</evidence>
<feature type="compositionally biased region" description="Low complexity" evidence="1">
    <location>
        <begin position="39"/>
        <end position="58"/>
    </location>
</feature>
<feature type="region of interest" description="Disordered" evidence="1">
    <location>
        <begin position="29"/>
        <end position="118"/>
    </location>
</feature>
<accession>E4ZRV6</accession>
<keyword evidence="3" id="KW-1185">Reference proteome</keyword>
<organism evidence="3">
    <name type="scientific">Leptosphaeria maculans (strain JN3 / isolate v23.1.3 / race Av1-4-5-6-7-8)</name>
    <name type="common">Blackleg fungus</name>
    <name type="synonym">Phoma lingam</name>
    <dbReference type="NCBI Taxonomy" id="985895"/>
    <lineage>
        <taxon>Eukaryota</taxon>
        <taxon>Fungi</taxon>
        <taxon>Dikarya</taxon>
        <taxon>Ascomycota</taxon>
        <taxon>Pezizomycotina</taxon>
        <taxon>Dothideomycetes</taxon>
        <taxon>Pleosporomycetidae</taxon>
        <taxon>Pleosporales</taxon>
        <taxon>Pleosporineae</taxon>
        <taxon>Leptosphaeriaceae</taxon>
        <taxon>Plenodomus</taxon>
        <taxon>Plenodomus lingam/Leptosphaeria maculans species complex</taxon>
    </lineage>
</organism>
<feature type="compositionally biased region" description="Basic and acidic residues" evidence="1">
    <location>
        <begin position="73"/>
        <end position="96"/>
    </location>
</feature>
<proteinExistence type="predicted"/>
<dbReference type="InParanoid" id="E4ZRV6"/>
<dbReference type="OMA" id="DEHPAKQ"/>
<name>E4ZRV6_LEPMJ</name>
<dbReference type="OrthoDB" id="3788028at2759"/>
<sequence length="118" mass="12659">MPPLQTFHTLRVLRTTTFNQPLRTFISTTKHLYPTDSKSPAANLPDPSPNSSAAPNASVRSDTQNTDRQSSASKDEDKTGDDHPAKQPDYQAEPKRGTGIGGQEEVKGGKAGLGERGV</sequence>
<protein>
    <submittedName>
        <fullName evidence="2">Predicted protein</fullName>
    </submittedName>
</protein>
<dbReference type="VEuPathDB" id="FungiDB:LEMA_P036270.1"/>
<gene>
    <name evidence="2" type="ORF">LEMA_P036270.1</name>
</gene>
<dbReference type="AlphaFoldDB" id="E4ZRV6"/>
<feature type="compositionally biased region" description="Gly residues" evidence="1">
    <location>
        <begin position="109"/>
        <end position="118"/>
    </location>
</feature>